<gene>
    <name evidence="2" type="ORF">BECKSD772E_GA0070983_100551</name>
    <name evidence="1" type="ORF">BECKSD772F_GA0070984_100451</name>
</gene>
<accession>A0A450Y5A8</accession>
<evidence type="ECO:0000313" key="1">
    <source>
        <dbReference type="EMBL" id="VFK36721.1"/>
    </source>
</evidence>
<proteinExistence type="predicted"/>
<dbReference type="SUPFAM" id="SSF53448">
    <property type="entry name" value="Nucleotide-diphospho-sugar transferases"/>
    <property type="match status" value="1"/>
</dbReference>
<evidence type="ECO:0000313" key="2">
    <source>
        <dbReference type="EMBL" id="VFK40288.1"/>
    </source>
</evidence>
<dbReference type="EMBL" id="CAADFR010000004">
    <property type="protein sequence ID" value="VFK36721.1"/>
    <property type="molecule type" value="Genomic_DNA"/>
</dbReference>
<organism evidence="1">
    <name type="scientific">Candidatus Kentrum sp. SD</name>
    <dbReference type="NCBI Taxonomy" id="2126332"/>
    <lineage>
        <taxon>Bacteria</taxon>
        <taxon>Pseudomonadati</taxon>
        <taxon>Pseudomonadota</taxon>
        <taxon>Gammaproteobacteria</taxon>
        <taxon>Candidatus Kentrum</taxon>
    </lineage>
</organism>
<dbReference type="AlphaFoldDB" id="A0A450Y5A8"/>
<dbReference type="InterPro" id="IPR029044">
    <property type="entry name" value="Nucleotide-diphossugar_trans"/>
</dbReference>
<name>A0A450Y5A8_9GAMM</name>
<reference evidence="1" key="1">
    <citation type="submission" date="2019-02" db="EMBL/GenBank/DDBJ databases">
        <authorList>
            <person name="Gruber-Vodicka R. H."/>
            <person name="Seah K. B. B."/>
        </authorList>
    </citation>
    <scope>NUCLEOTIDE SEQUENCE</scope>
    <source>
        <strain evidence="2">BECK_S1320</strain>
        <strain evidence="1">BECK_S1321</strain>
    </source>
</reference>
<dbReference type="EMBL" id="CAADFU010000005">
    <property type="protein sequence ID" value="VFK40288.1"/>
    <property type="molecule type" value="Genomic_DNA"/>
</dbReference>
<evidence type="ECO:0008006" key="3">
    <source>
        <dbReference type="Google" id="ProtNLM"/>
    </source>
</evidence>
<sequence>MREIVNIITLKWGTLYGPEYVNRLYHGIQRHLIRPFRFICFTDDAMGVDAGVECLDFPDFPMEPEYEWHTWSAWRKFSVLRDDVPFQGPSLFLDLDILITGPLDKFFEYGQPDEFAIIHNWIEWRKTIFRKKPDIGNSSCFRFLAKHFHFAYEQFIAKPGPMITGFPTEQAALTHCVREHKIYWPEEWVRSFKRHCRPSFPLNRFMEPKFRPEASIIAFHGRPHPDQALEGYVGTKMHHFTKPTTWIAEYWK</sequence>
<protein>
    <recommendedName>
        <fullName evidence="3">Glycosyl transferase family 8</fullName>
    </recommendedName>
</protein>